<reference evidence="2" key="1">
    <citation type="submission" date="2023-03" db="UniProtKB">
        <authorList>
            <consortium name="EnsemblPlants"/>
        </authorList>
    </citation>
    <scope>IDENTIFICATION</scope>
</reference>
<dbReference type="PANTHER" id="PTHR35288:SF2">
    <property type="entry name" value="TRANSMEMBRANE PROTEIN"/>
    <property type="match status" value="1"/>
</dbReference>
<proteinExistence type="predicted"/>
<dbReference type="PANTHER" id="PTHR35288">
    <property type="entry name" value="TAIL FIBER"/>
    <property type="match status" value="1"/>
</dbReference>
<protein>
    <recommendedName>
        <fullName evidence="3">Transmembrane protein</fullName>
    </recommendedName>
</protein>
<evidence type="ECO:0000256" key="1">
    <source>
        <dbReference type="SAM" id="Phobius"/>
    </source>
</evidence>
<feature type="transmembrane region" description="Helical" evidence="1">
    <location>
        <begin position="162"/>
        <end position="179"/>
    </location>
</feature>
<sequence length="269" mass="30639">MGSSNRWATTISSTASSLYFLIILFQIPLFRNRVRCRGTLCTTPLELTCSQLLASEVFRPSVVKGVLYPGAIAKAIFNNKPIPPFNSLPKLYKFIQTPSPLTSDLHRLEVIAGSYLAVGGGIMGMVRAGGGRMSLFGCLITMWGIVWRKSSYLNPNKEKEISQIYPTMFLVLLLAFLSVRKDVRRILIQWLGGKQFSFRVRIFILLLYLSKSKTKQVERWNTMNLLIILILALCYYSPESYTKKTENFHILVKNDIYYPDAIFNVNMKL</sequence>
<dbReference type="Gramene" id="MELO3C029252.2.1">
    <property type="protein sequence ID" value="MELO3C029252.2.1"/>
    <property type="gene ID" value="MELO3C029252.2"/>
</dbReference>
<dbReference type="AlphaFoldDB" id="A0A9I9E607"/>
<feature type="transmembrane region" description="Helical" evidence="1">
    <location>
        <begin position="6"/>
        <end position="27"/>
    </location>
</feature>
<keyword evidence="1" id="KW-1133">Transmembrane helix</keyword>
<keyword evidence="1" id="KW-0472">Membrane</keyword>
<keyword evidence="1" id="KW-0812">Transmembrane</keyword>
<feature type="transmembrane region" description="Helical" evidence="1">
    <location>
        <begin position="221"/>
        <end position="238"/>
    </location>
</feature>
<evidence type="ECO:0008006" key="3">
    <source>
        <dbReference type="Google" id="ProtNLM"/>
    </source>
</evidence>
<feature type="transmembrane region" description="Helical" evidence="1">
    <location>
        <begin position="133"/>
        <end position="150"/>
    </location>
</feature>
<organism evidence="2">
    <name type="scientific">Cucumis melo</name>
    <name type="common">Muskmelon</name>
    <dbReference type="NCBI Taxonomy" id="3656"/>
    <lineage>
        <taxon>Eukaryota</taxon>
        <taxon>Viridiplantae</taxon>
        <taxon>Streptophyta</taxon>
        <taxon>Embryophyta</taxon>
        <taxon>Tracheophyta</taxon>
        <taxon>Spermatophyta</taxon>
        <taxon>Magnoliopsida</taxon>
        <taxon>eudicotyledons</taxon>
        <taxon>Gunneridae</taxon>
        <taxon>Pentapetalae</taxon>
        <taxon>rosids</taxon>
        <taxon>fabids</taxon>
        <taxon>Cucurbitales</taxon>
        <taxon>Cucurbitaceae</taxon>
        <taxon>Benincaseae</taxon>
        <taxon>Cucumis</taxon>
    </lineage>
</organism>
<name>A0A9I9E607_CUCME</name>
<dbReference type="EnsemblPlants" id="MELO3C029252.2.1">
    <property type="protein sequence ID" value="MELO3C029252.2.1"/>
    <property type="gene ID" value="MELO3C029252.2"/>
</dbReference>
<accession>A0A9I9E607</accession>
<evidence type="ECO:0000313" key="2">
    <source>
        <dbReference type="EnsemblPlants" id="MELO3C029252.2.1"/>
    </source>
</evidence>